<keyword evidence="2 8" id="KW-0554">One-carbon metabolism</keyword>
<keyword evidence="3 8" id="KW-0436">Ligase</keyword>
<accession>A0A1I3VSQ1</accession>
<sequence>MSTDIEIAQQANMQRITQLAKEKLGIDDEYLEPYGHYKAKISLDYIESLADRPDGKLILVTAISPTPAGEGKTTTTVGLGDALNLIGKKASICLREPSLGPVFGMKGGAAGGGHAQVVPMEDINLHFTGDFGAIGLAHNLLSAMIDNHIHHGNELGFDIRRIAWKRVVDMNDRALRDIVVGLGGVGNGFPRQDGFDIVVASEIMAIFCLATSIKDLKERLGKIVVGYTREQKPILAADLHAHGAMAVLLKNALQPNLVQTLENNPAFIHGGPFANIAHGCNSVLATKTALKLSDYVVTEAGFGADLGAEKFVDIKCRKSGLRPQAAVIVATIRALKYHGGADLKELNTENLAALADGIANLERHVNNIRNHFGLPCIVAINHFTFDTDAEIDLLKKKLAHHEAPVVVCRHWAEGGKGAVDLARTVVDLIDKTPSDFRFVYEDDATLWDKVTAIAKKLYGASEVTADLKIRNQIKKLQDAGYGHYPVCIAKTQYSFSTDQKLRGAPSGHEINIREVRLAAGAEFIVLVCGDVMTMPGLPKVPSAVKIDLDEQGKVVGLF</sequence>
<dbReference type="NCBIfam" id="NF010030">
    <property type="entry name" value="PRK13505.1"/>
    <property type="match status" value="1"/>
</dbReference>
<evidence type="ECO:0000256" key="7">
    <source>
        <dbReference type="ARBA" id="ARBA00061363"/>
    </source>
</evidence>
<feature type="binding site" evidence="8">
    <location>
        <begin position="66"/>
        <end position="73"/>
    </location>
    <ligand>
        <name>ATP</name>
        <dbReference type="ChEBI" id="CHEBI:30616"/>
    </ligand>
</feature>
<dbReference type="InterPro" id="IPR027417">
    <property type="entry name" value="P-loop_NTPase"/>
</dbReference>
<reference evidence="9 10" key="1">
    <citation type="submission" date="2016-10" db="EMBL/GenBank/DDBJ databases">
        <authorList>
            <person name="de Groot N.N."/>
        </authorList>
    </citation>
    <scope>NUCLEOTIDE SEQUENCE [LARGE SCALE GENOMIC DNA]</scope>
    <source>
        <strain evidence="9 10">NE2</strain>
    </source>
</reference>
<dbReference type="CDD" id="cd00477">
    <property type="entry name" value="FTHFS"/>
    <property type="match status" value="1"/>
</dbReference>
<dbReference type="PROSITE" id="PS00721">
    <property type="entry name" value="FTHFS_1"/>
    <property type="match status" value="1"/>
</dbReference>
<dbReference type="PROSITE" id="PS00722">
    <property type="entry name" value="FTHFS_2"/>
    <property type="match status" value="1"/>
</dbReference>
<dbReference type="RefSeq" id="WP_091675760.1">
    <property type="nucleotide sequence ID" value="NZ_FOSN01000001.1"/>
</dbReference>
<protein>
    <recommendedName>
        <fullName evidence="8">Formate--tetrahydrofolate ligase</fullName>
        <ecNumber evidence="8">6.3.4.3</ecNumber>
    </recommendedName>
    <alternativeName>
        <fullName evidence="8">Formyltetrahydrofolate synthetase</fullName>
        <shortName evidence="8">FHS</shortName>
        <shortName evidence="8">FTHFS</shortName>
    </alternativeName>
</protein>
<dbReference type="InterPro" id="IPR000559">
    <property type="entry name" value="Formate_THF_ligase"/>
</dbReference>
<dbReference type="SUPFAM" id="SSF52540">
    <property type="entry name" value="P-loop containing nucleoside triphosphate hydrolases"/>
    <property type="match status" value="1"/>
</dbReference>
<gene>
    <name evidence="8" type="primary">fhs</name>
    <name evidence="9" type="ORF">SAMN05444581_10174</name>
</gene>
<dbReference type="EMBL" id="FOSN01000001">
    <property type="protein sequence ID" value="SFJ98212.1"/>
    <property type="molecule type" value="Genomic_DNA"/>
</dbReference>
<evidence type="ECO:0000256" key="1">
    <source>
        <dbReference type="ARBA" id="ARBA00004777"/>
    </source>
</evidence>
<evidence type="ECO:0000313" key="10">
    <source>
        <dbReference type="Proteomes" id="UP000198755"/>
    </source>
</evidence>
<comment type="similarity">
    <text evidence="7 8">Belongs to the formate--tetrahydrofolate ligase family.</text>
</comment>
<dbReference type="GO" id="GO:0004329">
    <property type="term" value="F:formate-tetrahydrofolate ligase activity"/>
    <property type="evidence" value="ECO:0007669"/>
    <property type="project" value="UniProtKB-UniRule"/>
</dbReference>
<dbReference type="EC" id="6.3.4.3" evidence="8"/>
<keyword evidence="5 8" id="KW-0067">ATP-binding</keyword>
<keyword evidence="10" id="KW-1185">Reference proteome</keyword>
<dbReference type="STRING" id="1612308.SAMN05444581_10174"/>
<dbReference type="Gene3D" id="3.40.50.300">
    <property type="entry name" value="P-loop containing nucleotide triphosphate hydrolases"/>
    <property type="match status" value="1"/>
</dbReference>
<dbReference type="Pfam" id="PF01268">
    <property type="entry name" value="FTHFS"/>
    <property type="match status" value="1"/>
</dbReference>
<keyword evidence="4 8" id="KW-0547">Nucleotide-binding</keyword>
<name>A0A1I3VSQ1_9HYPH</name>
<dbReference type="GO" id="GO:0035999">
    <property type="term" value="P:tetrahydrofolate interconversion"/>
    <property type="evidence" value="ECO:0007669"/>
    <property type="project" value="UniProtKB-UniRule"/>
</dbReference>
<evidence type="ECO:0000256" key="4">
    <source>
        <dbReference type="ARBA" id="ARBA00022741"/>
    </source>
</evidence>
<dbReference type="FunFam" id="3.30.1510.10:FF:000001">
    <property type="entry name" value="Formate--tetrahydrofolate ligase"/>
    <property type="match status" value="1"/>
</dbReference>
<dbReference type="Gene3D" id="3.30.1510.10">
    <property type="entry name" value="Domain 2, N(10)-formyltetrahydrofolate synthetase"/>
    <property type="match status" value="1"/>
</dbReference>
<dbReference type="OrthoDB" id="9761733at2"/>
<organism evidence="9 10">
    <name type="scientific">Methylocapsa palsarum</name>
    <dbReference type="NCBI Taxonomy" id="1612308"/>
    <lineage>
        <taxon>Bacteria</taxon>
        <taxon>Pseudomonadati</taxon>
        <taxon>Pseudomonadota</taxon>
        <taxon>Alphaproteobacteria</taxon>
        <taxon>Hyphomicrobiales</taxon>
        <taxon>Beijerinckiaceae</taxon>
        <taxon>Methylocapsa</taxon>
    </lineage>
</organism>
<evidence type="ECO:0000256" key="5">
    <source>
        <dbReference type="ARBA" id="ARBA00022840"/>
    </source>
</evidence>
<dbReference type="HAMAP" id="MF_01543">
    <property type="entry name" value="FTHFS"/>
    <property type="match status" value="1"/>
</dbReference>
<dbReference type="GO" id="GO:0005524">
    <property type="term" value="F:ATP binding"/>
    <property type="evidence" value="ECO:0007669"/>
    <property type="project" value="UniProtKB-UniRule"/>
</dbReference>
<evidence type="ECO:0000313" key="9">
    <source>
        <dbReference type="EMBL" id="SFJ98212.1"/>
    </source>
</evidence>
<comment type="catalytic activity">
    <reaction evidence="6 8">
        <text>(6S)-5,6,7,8-tetrahydrofolate + formate + ATP = (6R)-10-formyltetrahydrofolate + ADP + phosphate</text>
        <dbReference type="Rhea" id="RHEA:20221"/>
        <dbReference type="ChEBI" id="CHEBI:15740"/>
        <dbReference type="ChEBI" id="CHEBI:30616"/>
        <dbReference type="ChEBI" id="CHEBI:43474"/>
        <dbReference type="ChEBI" id="CHEBI:57453"/>
        <dbReference type="ChEBI" id="CHEBI:195366"/>
        <dbReference type="ChEBI" id="CHEBI:456216"/>
        <dbReference type="EC" id="6.3.4.3"/>
    </reaction>
</comment>
<evidence type="ECO:0000256" key="6">
    <source>
        <dbReference type="ARBA" id="ARBA00049033"/>
    </source>
</evidence>
<dbReference type="UniPathway" id="UPA00193"/>
<evidence type="ECO:0000256" key="8">
    <source>
        <dbReference type="HAMAP-Rule" id="MF_01543"/>
    </source>
</evidence>
<comment type="pathway">
    <text evidence="1 8">One-carbon metabolism; tetrahydrofolate interconversion.</text>
</comment>
<proteinExistence type="inferred from homology"/>
<evidence type="ECO:0000256" key="2">
    <source>
        <dbReference type="ARBA" id="ARBA00022563"/>
    </source>
</evidence>
<evidence type="ECO:0000256" key="3">
    <source>
        <dbReference type="ARBA" id="ARBA00022598"/>
    </source>
</evidence>
<dbReference type="AlphaFoldDB" id="A0A1I3VSQ1"/>
<dbReference type="InterPro" id="IPR020628">
    <property type="entry name" value="Formate_THF_ligase_CS"/>
</dbReference>
<dbReference type="Gene3D" id="3.10.410.10">
    <property type="entry name" value="Formyltetrahydrofolate synthetase, domain 3"/>
    <property type="match status" value="1"/>
</dbReference>
<dbReference type="Proteomes" id="UP000198755">
    <property type="component" value="Unassembled WGS sequence"/>
</dbReference>